<dbReference type="Gene3D" id="3.90.180.10">
    <property type="entry name" value="Medium-chain alcohol dehydrogenases, catalytic domain"/>
    <property type="match status" value="1"/>
</dbReference>
<protein>
    <recommendedName>
        <fullName evidence="4">Prostaglandin reductase 1</fullName>
        <ecNumber evidence="2">1.3.1.48</ecNumber>
        <ecNumber evidence="3">1.3.1.74</ecNumber>
    </recommendedName>
    <alternativeName>
        <fullName evidence="9">Dithiolethione-inducible gene 1 protein</fullName>
    </alternativeName>
    <alternativeName>
        <fullName evidence="8">Leukotriene B4 12-hydroxydehydrogenase</fullName>
    </alternativeName>
    <alternativeName>
        <fullName evidence="10">NAD(P)H-dependent alkenal/one oxidoreductase</fullName>
    </alternativeName>
</protein>
<evidence type="ECO:0000256" key="22">
    <source>
        <dbReference type="ARBA" id="ARBA00049368"/>
    </source>
</evidence>
<organism evidence="24 25">
    <name type="scientific">Mizuhopecten yessoensis</name>
    <name type="common">Japanese scallop</name>
    <name type="synonym">Patinopecten yessoensis</name>
    <dbReference type="NCBI Taxonomy" id="6573"/>
    <lineage>
        <taxon>Eukaryota</taxon>
        <taxon>Metazoa</taxon>
        <taxon>Spiralia</taxon>
        <taxon>Lophotrochozoa</taxon>
        <taxon>Mollusca</taxon>
        <taxon>Bivalvia</taxon>
        <taxon>Autobranchia</taxon>
        <taxon>Pteriomorphia</taxon>
        <taxon>Pectinida</taxon>
        <taxon>Pectinoidea</taxon>
        <taxon>Pectinidae</taxon>
        <taxon>Mizuhopecten</taxon>
    </lineage>
</organism>
<proteinExistence type="predicted"/>
<dbReference type="InterPro" id="IPR036291">
    <property type="entry name" value="NAD(P)-bd_dom_sf"/>
</dbReference>
<evidence type="ECO:0000256" key="6">
    <source>
        <dbReference type="ARBA" id="ARBA00023002"/>
    </source>
</evidence>
<dbReference type="OrthoDB" id="809632at2759"/>
<dbReference type="GO" id="GO:0005737">
    <property type="term" value="C:cytoplasm"/>
    <property type="evidence" value="ECO:0007669"/>
    <property type="project" value="InterPro"/>
</dbReference>
<dbReference type="PANTHER" id="PTHR43205">
    <property type="entry name" value="PROSTAGLANDIN REDUCTASE"/>
    <property type="match status" value="1"/>
</dbReference>
<evidence type="ECO:0000256" key="7">
    <source>
        <dbReference type="ARBA" id="ARBA00023278"/>
    </source>
</evidence>
<sequence length="266" mass="28982">MPGEQISKVIASKSPSHPVGSVVRAFSGWRTHTLVSNEQAQGIGRIPEMSDLPLSLALGTMGMTGMTAYFGFLELCQPKEGDTVLVNGAAGAVGSLVGQIAKIKGCKVVGCAGTDDKCKWLKELGFDEVFNYKKVDLSEALKAAAPDGFDCFFDNIGADFTATALKHMKQFGRVSICGQMSVYNNKELPRAEYPFMLILGKQLKVEGFNVMRWYPRWAEGEKVMAQWIKEGKIKYKETITKGFRNMPNAFIGLFDGANTGKAIVTA</sequence>
<evidence type="ECO:0000256" key="17">
    <source>
        <dbReference type="ARBA" id="ARBA00048387"/>
    </source>
</evidence>
<dbReference type="Pfam" id="PF00107">
    <property type="entry name" value="ADH_zinc_N"/>
    <property type="match status" value="1"/>
</dbReference>
<comment type="catalytic activity">
    <reaction evidence="21">
        <text>an n-alkanal + NADP(+) = an alk-2-enal + NADPH + H(+)</text>
        <dbReference type="Rhea" id="RHEA:13737"/>
        <dbReference type="ChEBI" id="CHEBI:12834"/>
        <dbReference type="ChEBI" id="CHEBI:13757"/>
        <dbReference type="ChEBI" id="CHEBI:15378"/>
        <dbReference type="ChEBI" id="CHEBI:57783"/>
        <dbReference type="ChEBI" id="CHEBI:58349"/>
        <dbReference type="EC" id="1.3.1.74"/>
    </reaction>
    <physiologicalReaction direction="right-to-left" evidence="21">
        <dbReference type="Rhea" id="RHEA:13739"/>
    </physiologicalReaction>
</comment>
<evidence type="ECO:0000256" key="1">
    <source>
        <dbReference type="ARBA" id="ARBA00011852"/>
    </source>
</evidence>
<dbReference type="InterPro" id="IPR013149">
    <property type="entry name" value="ADH-like_C"/>
</dbReference>
<comment type="catalytic activity">
    <reaction evidence="12">
        <text>decanal + NADP(+) = (2E)-decenal + NADPH + H(+)</text>
        <dbReference type="Rhea" id="RHEA:50612"/>
        <dbReference type="ChEBI" id="CHEBI:15378"/>
        <dbReference type="ChEBI" id="CHEBI:31457"/>
        <dbReference type="ChEBI" id="CHEBI:57783"/>
        <dbReference type="ChEBI" id="CHEBI:58349"/>
        <dbReference type="ChEBI" id="CHEBI:133455"/>
    </reaction>
    <physiologicalReaction direction="right-to-left" evidence="12">
        <dbReference type="Rhea" id="RHEA:50614"/>
    </physiologicalReaction>
</comment>
<comment type="catalytic activity">
    <reaction evidence="11">
        <text>octanal + NADP(+) = (2E)-octenal + NADPH + H(+)</text>
        <dbReference type="Rhea" id="RHEA:50780"/>
        <dbReference type="ChEBI" id="CHEBI:15378"/>
        <dbReference type="ChEBI" id="CHEBI:17935"/>
        <dbReference type="ChEBI" id="CHEBI:57783"/>
        <dbReference type="ChEBI" id="CHEBI:58349"/>
        <dbReference type="ChEBI" id="CHEBI:61748"/>
    </reaction>
    <physiologicalReaction direction="right-to-left" evidence="11">
        <dbReference type="Rhea" id="RHEA:50782"/>
    </physiologicalReaction>
</comment>
<keyword evidence="6" id="KW-0560">Oxidoreductase</keyword>
<dbReference type="Gene3D" id="3.40.50.720">
    <property type="entry name" value="NAD(P)-binding Rossmann-like Domain"/>
    <property type="match status" value="1"/>
</dbReference>
<feature type="domain" description="Enoyl reductase (ER)" evidence="23">
    <location>
        <begin position="24"/>
        <end position="264"/>
    </location>
</feature>
<comment type="subunit">
    <text evidence="1">Monomer or homodimer.</text>
</comment>
<evidence type="ECO:0000313" key="25">
    <source>
        <dbReference type="Proteomes" id="UP000242188"/>
    </source>
</evidence>
<comment type="caution">
    <text evidence="24">The sequence shown here is derived from an EMBL/GenBank/DDBJ whole genome shotgun (WGS) entry which is preliminary data.</text>
</comment>
<name>A0A210Q778_MIZYE</name>
<keyword evidence="5" id="KW-0644">Prostaglandin metabolism</keyword>
<keyword evidence="5" id="KW-0443">Lipid metabolism</keyword>
<evidence type="ECO:0000256" key="18">
    <source>
        <dbReference type="ARBA" id="ARBA00048591"/>
    </source>
</evidence>
<evidence type="ECO:0000256" key="19">
    <source>
        <dbReference type="ARBA" id="ARBA00048953"/>
    </source>
</evidence>
<evidence type="ECO:0000256" key="11">
    <source>
        <dbReference type="ARBA" id="ARBA00047461"/>
    </source>
</evidence>
<keyword evidence="5" id="KW-0276">Fatty acid metabolism</keyword>
<comment type="catalytic activity">
    <reaction evidence="19">
        <text>6-trans-leukotriene B4 + NADP(+) = 12-oxo-(5S)-hydroxy-(6E,8E,10E,14Z)-eicosatetraenoate + NADPH + H(+)</text>
        <dbReference type="Rhea" id="RHEA:51204"/>
        <dbReference type="ChEBI" id="CHEBI:15378"/>
        <dbReference type="ChEBI" id="CHEBI:57783"/>
        <dbReference type="ChEBI" id="CHEBI:58349"/>
        <dbReference type="ChEBI" id="CHEBI:90723"/>
        <dbReference type="ChEBI" id="CHEBI:133974"/>
    </reaction>
    <physiologicalReaction direction="left-to-right" evidence="19">
        <dbReference type="Rhea" id="RHEA:51205"/>
    </physiologicalReaction>
</comment>
<evidence type="ECO:0000256" key="20">
    <source>
        <dbReference type="ARBA" id="ARBA00049068"/>
    </source>
</evidence>
<dbReference type="GO" id="GO:0006693">
    <property type="term" value="P:prostaglandin metabolic process"/>
    <property type="evidence" value="ECO:0007669"/>
    <property type="project" value="UniProtKB-KW"/>
</dbReference>
<evidence type="ECO:0000256" key="8">
    <source>
        <dbReference type="ARBA" id="ARBA00031851"/>
    </source>
</evidence>
<dbReference type="InterPro" id="IPR020843">
    <property type="entry name" value="ER"/>
</dbReference>
<evidence type="ECO:0000256" key="5">
    <source>
        <dbReference type="ARBA" id="ARBA00022501"/>
    </source>
</evidence>
<evidence type="ECO:0000256" key="21">
    <source>
        <dbReference type="ARBA" id="ARBA00049179"/>
    </source>
</evidence>
<comment type="catalytic activity">
    <reaction evidence="17">
        <text>4-hydroxynonanal + NADP(+) = (E)-4-hydroxynon-2-enal + NADPH + H(+)</text>
        <dbReference type="Rhea" id="RHEA:64736"/>
        <dbReference type="ChEBI" id="CHEBI:15378"/>
        <dbReference type="ChEBI" id="CHEBI:57783"/>
        <dbReference type="ChEBI" id="CHEBI:58349"/>
        <dbReference type="ChEBI" id="CHEBI:58968"/>
        <dbReference type="ChEBI" id="CHEBI:156112"/>
    </reaction>
    <physiologicalReaction direction="right-to-left" evidence="17">
        <dbReference type="Rhea" id="RHEA:64738"/>
    </physiologicalReaction>
</comment>
<dbReference type="GO" id="GO:0032440">
    <property type="term" value="F:2-alkenal reductase [NAD(P)H] activity"/>
    <property type="evidence" value="ECO:0007669"/>
    <property type="project" value="UniProtKB-EC"/>
</dbReference>
<dbReference type="GO" id="GO:0047522">
    <property type="term" value="F:15-oxoprostaglandin 13-reductase [NAD(P)+] activity"/>
    <property type="evidence" value="ECO:0007669"/>
    <property type="project" value="UniProtKB-EC"/>
</dbReference>
<dbReference type="PANTHER" id="PTHR43205:SF7">
    <property type="entry name" value="PROSTAGLANDIN REDUCTASE 1"/>
    <property type="match status" value="1"/>
</dbReference>
<dbReference type="SUPFAM" id="SSF51735">
    <property type="entry name" value="NAD(P)-binding Rossmann-fold domains"/>
    <property type="match status" value="1"/>
</dbReference>
<evidence type="ECO:0000256" key="4">
    <source>
        <dbReference type="ARBA" id="ARBA00020651"/>
    </source>
</evidence>
<evidence type="ECO:0000256" key="13">
    <source>
        <dbReference type="ARBA" id="ARBA00047742"/>
    </source>
</evidence>
<evidence type="ECO:0000313" key="24">
    <source>
        <dbReference type="EMBL" id="OWF44597.1"/>
    </source>
</evidence>
<dbReference type="EC" id="1.3.1.74" evidence="3"/>
<accession>A0A210Q778</accession>
<dbReference type="AlphaFoldDB" id="A0A210Q778"/>
<evidence type="ECO:0000256" key="12">
    <source>
        <dbReference type="ARBA" id="ARBA00047617"/>
    </source>
</evidence>
<comment type="catalytic activity">
    <reaction evidence="18">
        <text>20-hydroxy-leukotriene B4 + NADP(+) = 12-oxo-20-hydroxy-leukotriene B4 + NADPH + H(+)</text>
        <dbReference type="Rhea" id="RHEA:51208"/>
        <dbReference type="ChEBI" id="CHEBI:15378"/>
        <dbReference type="ChEBI" id="CHEBI:57460"/>
        <dbReference type="ChEBI" id="CHEBI:57783"/>
        <dbReference type="ChEBI" id="CHEBI:58349"/>
        <dbReference type="ChEBI" id="CHEBI:133346"/>
    </reaction>
    <physiologicalReaction direction="left-to-right" evidence="18">
        <dbReference type="Rhea" id="RHEA:51209"/>
    </physiologicalReaction>
</comment>
<dbReference type="InterPro" id="IPR014190">
    <property type="entry name" value="PTGR1"/>
</dbReference>
<dbReference type="InterPro" id="IPR011032">
    <property type="entry name" value="GroES-like_sf"/>
</dbReference>
<comment type="catalytic activity">
    <reaction evidence="16">
        <text>nonan-2-one + NADP(+) = (3E)-nonen-2-one + NADPH + H(+)</text>
        <dbReference type="Rhea" id="RHEA:50616"/>
        <dbReference type="ChEBI" id="CHEBI:15378"/>
        <dbReference type="ChEBI" id="CHEBI:57783"/>
        <dbReference type="ChEBI" id="CHEBI:58349"/>
        <dbReference type="ChEBI" id="CHEBI:77927"/>
        <dbReference type="ChEBI" id="CHEBI:133457"/>
    </reaction>
    <physiologicalReaction direction="right-to-left" evidence="16">
        <dbReference type="Rhea" id="RHEA:50618"/>
    </physiologicalReaction>
</comment>
<evidence type="ECO:0000256" key="9">
    <source>
        <dbReference type="ARBA" id="ARBA00032255"/>
    </source>
</evidence>
<evidence type="ECO:0000256" key="3">
    <source>
        <dbReference type="ARBA" id="ARBA00012410"/>
    </source>
</evidence>
<comment type="catalytic activity">
    <reaction evidence="20">
        <text>(5S,12S)-dihydroxy-(6E,10E,12E,14Z)-eicosatetraenoate + NADP(+) = 12-oxo-(5S)-hydroxy-(6E,8E,10E,14Z)-eicosatetraenoate + NADPH + H(+)</text>
        <dbReference type="Rhea" id="RHEA:51212"/>
        <dbReference type="ChEBI" id="CHEBI:15378"/>
        <dbReference type="ChEBI" id="CHEBI:57783"/>
        <dbReference type="ChEBI" id="CHEBI:58349"/>
        <dbReference type="ChEBI" id="CHEBI:133974"/>
        <dbReference type="ChEBI" id="CHEBI:133975"/>
    </reaction>
    <physiologicalReaction direction="left-to-right" evidence="20">
        <dbReference type="Rhea" id="RHEA:51213"/>
    </physiologicalReaction>
</comment>
<reference evidence="24 25" key="1">
    <citation type="journal article" date="2017" name="Nat. Ecol. Evol.">
        <title>Scallop genome provides insights into evolution of bilaterian karyotype and development.</title>
        <authorList>
            <person name="Wang S."/>
            <person name="Zhang J."/>
            <person name="Jiao W."/>
            <person name="Li J."/>
            <person name="Xun X."/>
            <person name="Sun Y."/>
            <person name="Guo X."/>
            <person name="Huan P."/>
            <person name="Dong B."/>
            <person name="Zhang L."/>
            <person name="Hu X."/>
            <person name="Sun X."/>
            <person name="Wang J."/>
            <person name="Zhao C."/>
            <person name="Wang Y."/>
            <person name="Wang D."/>
            <person name="Huang X."/>
            <person name="Wang R."/>
            <person name="Lv J."/>
            <person name="Li Y."/>
            <person name="Zhang Z."/>
            <person name="Liu B."/>
            <person name="Lu W."/>
            <person name="Hui Y."/>
            <person name="Liang J."/>
            <person name="Zhou Z."/>
            <person name="Hou R."/>
            <person name="Li X."/>
            <person name="Liu Y."/>
            <person name="Li H."/>
            <person name="Ning X."/>
            <person name="Lin Y."/>
            <person name="Zhao L."/>
            <person name="Xing Q."/>
            <person name="Dou J."/>
            <person name="Li Y."/>
            <person name="Mao J."/>
            <person name="Guo H."/>
            <person name="Dou H."/>
            <person name="Li T."/>
            <person name="Mu C."/>
            <person name="Jiang W."/>
            <person name="Fu Q."/>
            <person name="Fu X."/>
            <person name="Miao Y."/>
            <person name="Liu J."/>
            <person name="Yu Q."/>
            <person name="Li R."/>
            <person name="Liao H."/>
            <person name="Li X."/>
            <person name="Kong Y."/>
            <person name="Jiang Z."/>
            <person name="Chourrout D."/>
            <person name="Li R."/>
            <person name="Bao Z."/>
        </authorList>
    </citation>
    <scope>NUCLEOTIDE SEQUENCE [LARGE SCALE GENOMIC DNA]</scope>
    <source>
        <strain evidence="24 25">PY_sf001</strain>
    </source>
</reference>
<dbReference type="InterPro" id="IPR045010">
    <property type="entry name" value="MDR_fam"/>
</dbReference>
<evidence type="ECO:0000256" key="15">
    <source>
        <dbReference type="ARBA" id="ARBA00047903"/>
    </source>
</evidence>
<keyword evidence="7" id="KW-0379">Hydroxylation</keyword>
<dbReference type="SUPFAM" id="SSF50129">
    <property type="entry name" value="GroES-like"/>
    <property type="match status" value="2"/>
</dbReference>
<keyword evidence="25" id="KW-1185">Reference proteome</keyword>
<dbReference type="CDD" id="cd08294">
    <property type="entry name" value="leukotriene_B4_DH_like"/>
    <property type="match status" value="1"/>
</dbReference>
<evidence type="ECO:0000259" key="23">
    <source>
        <dbReference type="SMART" id="SM00829"/>
    </source>
</evidence>
<evidence type="ECO:0000256" key="14">
    <source>
        <dbReference type="ARBA" id="ARBA00047871"/>
    </source>
</evidence>
<dbReference type="EMBL" id="NEDP02004734">
    <property type="protein sequence ID" value="OWF44597.1"/>
    <property type="molecule type" value="Genomic_DNA"/>
</dbReference>
<comment type="catalytic activity">
    <reaction evidence="22">
        <text>hexanal + NADP(+) = (E)-hex-2-enal + NADPH + H(+)</text>
        <dbReference type="Rhea" id="RHEA:50776"/>
        <dbReference type="ChEBI" id="CHEBI:15378"/>
        <dbReference type="ChEBI" id="CHEBI:28913"/>
        <dbReference type="ChEBI" id="CHEBI:57783"/>
        <dbReference type="ChEBI" id="CHEBI:58349"/>
        <dbReference type="ChEBI" id="CHEBI:88528"/>
    </reaction>
    <physiologicalReaction direction="right-to-left" evidence="22">
        <dbReference type="Rhea" id="RHEA:50778"/>
    </physiologicalReaction>
</comment>
<dbReference type="FunFam" id="3.40.50.720:FF:000121">
    <property type="entry name" value="Prostaglandin reductase 2"/>
    <property type="match status" value="1"/>
</dbReference>
<dbReference type="SMART" id="SM00829">
    <property type="entry name" value="PKS_ER"/>
    <property type="match status" value="1"/>
</dbReference>
<comment type="catalytic activity">
    <reaction evidence="15">
        <text>dodecanal + NADP(+) = (2E)-dodecenal + NADPH + H(+)</text>
        <dbReference type="Rhea" id="RHEA:50784"/>
        <dbReference type="ChEBI" id="CHEBI:15378"/>
        <dbReference type="ChEBI" id="CHEBI:27836"/>
        <dbReference type="ChEBI" id="CHEBI:57783"/>
        <dbReference type="ChEBI" id="CHEBI:58349"/>
        <dbReference type="ChEBI" id="CHEBI:133741"/>
    </reaction>
    <physiologicalReaction direction="right-to-left" evidence="15">
        <dbReference type="Rhea" id="RHEA:50786"/>
    </physiologicalReaction>
</comment>
<dbReference type="Proteomes" id="UP000242188">
    <property type="component" value="Unassembled WGS sequence"/>
</dbReference>
<comment type="catalytic activity">
    <reaction evidence="13">
        <text>pentan-2-one + NADP(+) = (E)-pent-3-en-2-one + NADPH + H(+)</text>
        <dbReference type="Rhea" id="RHEA:50788"/>
        <dbReference type="ChEBI" id="CHEBI:15378"/>
        <dbReference type="ChEBI" id="CHEBI:16472"/>
        <dbReference type="ChEBI" id="CHEBI:57783"/>
        <dbReference type="ChEBI" id="CHEBI:58349"/>
        <dbReference type="ChEBI" id="CHEBI:145276"/>
    </reaction>
    <physiologicalReaction direction="right-to-left" evidence="13">
        <dbReference type="Rhea" id="RHEA:50790"/>
    </physiologicalReaction>
</comment>
<gene>
    <name evidence="24" type="ORF">KP79_PYT12086</name>
</gene>
<evidence type="ECO:0000256" key="10">
    <source>
        <dbReference type="ARBA" id="ARBA00032297"/>
    </source>
</evidence>
<evidence type="ECO:0000256" key="2">
    <source>
        <dbReference type="ARBA" id="ARBA00011981"/>
    </source>
</evidence>
<dbReference type="EC" id="1.3.1.48" evidence="2"/>
<comment type="catalytic activity">
    <reaction evidence="14">
        <text>leukotriene B4 + NADP(+) = 12-oxo-leukotriene B4 + NADPH + H(+)</text>
        <dbReference type="Rhea" id="RHEA:50608"/>
        <dbReference type="ChEBI" id="CHEBI:15378"/>
        <dbReference type="ChEBI" id="CHEBI:57461"/>
        <dbReference type="ChEBI" id="CHEBI:57783"/>
        <dbReference type="ChEBI" id="CHEBI:58349"/>
        <dbReference type="ChEBI" id="CHEBI:133309"/>
    </reaction>
    <physiologicalReaction direction="left-to-right" evidence="14">
        <dbReference type="Rhea" id="RHEA:50609"/>
    </physiologicalReaction>
</comment>
<evidence type="ECO:0000256" key="16">
    <source>
        <dbReference type="ARBA" id="ARBA00048066"/>
    </source>
</evidence>